<evidence type="ECO:0000256" key="3">
    <source>
        <dbReference type="ARBA" id="ARBA00022737"/>
    </source>
</evidence>
<proteinExistence type="inferred from homology"/>
<feature type="compositionally biased region" description="Polar residues" evidence="5">
    <location>
        <begin position="332"/>
        <end position="366"/>
    </location>
</feature>
<dbReference type="Proteomes" id="UP000187283">
    <property type="component" value="Unassembled WGS sequence"/>
</dbReference>
<feature type="compositionally biased region" description="Polar residues" evidence="5">
    <location>
        <begin position="713"/>
        <end position="726"/>
    </location>
</feature>
<dbReference type="GO" id="GO:0005634">
    <property type="term" value="C:nucleus"/>
    <property type="evidence" value="ECO:0007669"/>
    <property type="project" value="UniProtKB-SubCell"/>
</dbReference>
<reference evidence="8 9" key="1">
    <citation type="submission" date="2017-01" db="EMBL/GenBank/DDBJ databases">
        <authorList>
            <person name="Mah S.A."/>
            <person name="Swanson W.J."/>
            <person name="Moy G.W."/>
            <person name="Vacquier V.D."/>
        </authorList>
    </citation>
    <scope>NUCLEOTIDE SEQUENCE [LARGE SCALE GENOMIC DNA]</scope>
    <source>
        <strain evidence="8 9">GSMNP</strain>
    </source>
</reference>
<feature type="region of interest" description="Disordered" evidence="5">
    <location>
        <begin position="692"/>
        <end position="738"/>
    </location>
</feature>
<keyword evidence="4" id="KW-0539">Nucleus</keyword>
<feature type="region of interest" description="Disordered" evidence="5">
    <location>
        <begin position="504"/>
        <end position="567"/>
    </location>
</feature>
<feature type="region of interest" description="Disordered" evidence="5">
    <location>
        <begin position="597"/>
        <end position="648"/>
    </location>
</feature>
<dbReference type="AlphaFoldDB" id="A0A1R1YHZ9"/>
<feature type="compositionally biased region" description="Polar residues" evidence="5">
    <location>
        <begin position="620"/>
        <end position="645"/>
    </location>
</feature>
<gene>
    <name evidence="8" type="ORF">AYI70_g113</name>
</gene>
<evidence type="ECO:0000256" key="1">
    <source>
        <dbReference type="ARBA" id="ARBA00004123"/>
    </source>
</evidence>
<feature type="compositionally biased region" description="Basic and acidic residues" evidence="5">
    <location>
        <begin position="22"/>
        <end position="40"/>
    </location>
</feature>
<dbReference type="PANTHER" id="PTHR12765">
    <property type="entry name" value="RED PROTEIN IK FACTOR CYTOKINE IK"/>
    <property type="match status" value="1"/>
</dbReference>
<feature type="region of interest" description="Disordered" evidence="5">
    <location>
        <begin position="392"/>
        <end position="424"/>
    </location>
</feature>
<feature type="domain" description="RED-like N-terminal" evidence="7">
    <location>
        <begin position="71"/>
        <end position="315"/>
    </location>
</feature>
<comment type="caution">
    <text evidence="8">The sequence shown here is derived from an EMBL/GenBank/DDBJ whole genome shotgun (WGS) entry which is preliminary data.</text>
</comment>
<dbReference type="OrthoDB" id="3366823at2759"/>
<dbReference type="InterPro" id="IPR012492">
    <property type="entry name" value="RED_C"/>
</dbReference>
<feature type="region of interest" description="Disordered" evidence="5">
    <location>
        <begin position="329"/>
        <end position="378"/>
    </location>
</feature>
<feature type="domain" description="Protein RED C-terminal" evidence="6">
    <location>
        <begin position="630"/>
        <end position="716"/>
    </location>
</feature>
<evidence type="ECO:0000313" key="8">
    <source>
        <dbReference type="EMBL" id="OMJ26503.1"/>
    </source>
</evidence>
<name>A0A1R1YHZ9_9FUNG</name>
<accession>A0A1R1YHZ9</accession>
<feature type="region of interest" description="Disordered" evidence="5">
    <location>
        <begin position="20"/>
        <end position="115"/>
    </location>
</feature>
<dbReference type="STRING" id="133412.A0A1R1YHZ9"/>
<evidence type="ECO:0000256" key="4">
    <source>
        <dbReference type="ARBA" id="ARBA00023242"/>
    </source>
</evidence>
<dbReference type="InterPro" id="IPR012916">
    <property type="entry name" value="RED_N"/>
</dbReference>
<keyword evidence="3" id="KW-0677">Repeat</keyword>
<dbReference type="Pfam" id="PF07808">
    <property type="entry name" value="RED_N"/>
    <property type="match status" value="1"/>
</dbReference>
<evidence type="ECO:0000313" key="9">
    <source>
        <dbReference type="Proteomes" id="UP000187283"/>
    </source>
</evidence>
<evidence type="ECO:0000259" key="6">
    <source>
        <dbReference type="Pfam" id="PF07807"/>
    </source>
</evidence>
<evidence type="ECO:0000259" key="7">
    <source>
        <dbReference type="Pfam" id="PF07808"/>
    </source>
</evidence>
<evidence type="ECO:0000256" key="2">
    <source>
        <dbReference type="ARBA" id="ARBA00006660"/>
    </source>
</evidence>
<evidence type="ECO:0000256" key="5">
    <source>
        <dbReference type="SAM" id="MobiDB-lite"/>
    </source>
</evidence>
<comment type="subcellular location">
    <subcellularLocation>
        <location evidence="1">Nucleus</location>
    </subcellularLocation>
</comment>
<organism evidence="8 9">
    <name type="scientific">Smittium culicis</name>
    <dbReference type="NCBI Taxonomy" id="133412"/>
    <lineage>
        <taxon>Eukaryota</taxon>
        <taxon>Fungi</taxon>
        <taxon>Fungi incertae sedis</taxon>
        <taxon>Zoopagomycota</taxon>
        <taxon>Kickxellomycotina</taxon>
        <taxon>Harpellomycetes</taxon>
        <taxon>Harpellales</taxon>
        <taxon>Legeriomycetaceae</taxon>
        <taxon>Smittium</taxon>
    </lineage>
</organism>
<dbReference type="EMBL" id="LSSN01000013">
    <property type="protein sequence ID" value="OMJ26503.1"/>
    <property type="molecule type" value="Genomic_DNA"/>
</dbReference>
<comment type="similarity">
    <text evidence="2">Belongs to the RED family.</text>
</comment>
<protein>
    <submittedName>
        <fullName evidence="8">Protein Red</fullName>
    </submittedName>
</protein>
<dbReference type="InterPro" id="IPR039896">
    <property type="entry name" value="Red-like"/>
</dbReference>
<feature type="compositionally biased region" description="Basic and acidic residues" evidence="5">
    <location>
        <begin position="85"/>
        <end position="95"/>
    </location>
</feature>
<dbReference type="Pfam" id="PF07807">
    <property type="entry name" value="RED_C"/>
    <property type="match status" value="1"/>
</dbReference>
<feature type="compositionally biased region" description="Basic and acidic residues" evidence="5">
    <location>
        <begin position="53"/>
        <end position="64"/>
    </location>
</feature>
<sequence>MPLYSLTQDDFRKLLSTPMVARDGEDSSQKYLDNKKRGDFIPKTPRNFISKDGNSKYDSNEFSKPKPRKPKSSKGENDEGILSAKYRDRAAERRKQNNNAINAEHDSSTFDSSSSINTQSSLLNIDFNSQDSNQNPATDNSSNHLVEYEQSKYLGGDFEHTHLVKGLDYLLLAKNRKLKNIENSSELDAQLENISTSSLANNHAEEKESEFQLKISNSLKKLSFKNKISSNLKSSRFDDFVANVPQNDLFLPLRFYYSFDSLDTTHNNTYGPSSLGTIGPFAIPNTVIRSQSDVKALHSTSNSYSQANSSAFERLVLNKVASSFKLRKQARSKSSTIPNNRKFTSTSEINDLNSCPITKSSDTTTARPDPAIESDEDIFADAGRDYVAIPSKPDIKKIEQPHPTQNFSYGPNPKNDASSDDVLSQKEELTNDEYGDVIGPYPMDSYYSNDGDGNAEEALVSSNYPDMYYDNSIDENNDFVTTDYPDVYNENQNSESEDAVTGYYPLESYDDSPPRNDNSQAKAPINNYFPEDSNNTTNNHENESVISKHHPLPEMPPDSLDQYSDGAESETFLDLNEIALSKNRGLVRLSVDDSLTGGYDDYMEDHSSGDENFDEEENSEQSGTNANTQSSLHKINDSSKSQQMDVGSVSKFKKTQLTKFDFDSIEEWQQYKDNQVQLPKAAFQFGIKSKDSKLNSKNKSASKIRSINKRNHAISSAGSKDSNSNVKESKKKAKLDRDWQATKNYMSEKYGGSYFE</sequence>
<keyword evidence="9" id="KW-1185">Reference proteome</keyword>
<feature type="compositionally biased region" description="Basic residues" evidence="5">
    <location>
        <begin position="700"/>
        <end position="712"/>
    </location>
</feature>